<dbReference type="STRING" id="246197.MXAN_6915"/>
<feature type="transmembrane region" description="Helical" evidence="1">
    <location>
        <begin position="113"/>
        <end position="133"/>
    </location>
</feature>
<dbReference type="KEGG" id="mxa:MXAN_6915"/>
<dbReference type="Pfam" id="PF07332">
    <property type="entry name" value="Phage_holin_3_6"/>
    <property type="match status" value="1"/>
</dbReference>
<feature type="transmembrane region" description="Helical" evidence="1">
    <location>
        <begin position="82"/>
        <end position="107"/>
    </location>
</feature>
<name>Q1CX44_MYXXD</name>
<accession>Q1CX44</accession>
<evidence type="ECO:0008006" key="4">
    <source>
        <dbReference type="Google" id="ProtNLM"/>
    </source>
</evidence>
<gene>
    <name evidence="2" type="ordered locus">MXAN_6915</name>
</gene>
<evidence type="ECO:0000313" key="3">
    <source>
        <dbReference type="Proteomes" id="UP000002402"/>
    </source>
</evidence>
<dbReference type="eggNOG" id="ENOG5031EBY">
    <property type="taxonomic scope" value="Bacteria"/>
</dbReference>
<sequence length="162" mass="17528">MRRSGPQGCQAGMGAHVWSAESSQEAHVVDLESERLERSQLETLSTAELIRHALAETRLLVRAEVMHAKKELREELKAARTAGILLGAGAVLALTALAVLFVALGLALPMAQALGVLVVGVVLLAIAGVLLFVGRKRVPKKPLPHTQERLKMDYQLTRETLQ</sequence>
<dbReference type="AlphaFoldDB" id="Q1CX44"/>
<reference evidence="2 3" key="1">
    <citation type="journal article" date="2006" name="Proc. Natl. Acad. Sci. U.S.A.">
        <title>Evolution of sensory complexity recorded in a myxobacterial genome.</title>
        <authorList>
            <person name="Goldman B.S."/>
            <person name="Nierman W.C."/>
            <person name="Kaiser D."/>
            <person name="Slater S.C."/>
            <person name="Durkin A.S."/>
            <person name="Eisen J.A."/>
            <person name="Ronning C.M."/>
            <person name="Barbazuk W.B."/>
            <person name="Blanchard M."/>
            <person name="Field C."/>
            <person name="Halling C."/>
            <person name="Hinkle G."/>
            <person name="Iartchuk O."/>
            <person name="Kim H.S."/>
            <person name="Mackenzie C."/>
            <person name="Madupu R."/>
            <person name="Miller N."/>
            <person name="Shvartsbeyn A."/>
            <person name="Sullivan S.A."/>
            <person name="Vaudin M."/>
            <person name="Wiegand R."/>
            <person name="Kaplan H.B."/>
        </authorList>
    </citation>
    <scope>NUCLEOTIDE SEQUENCE [LARGE SCALE GENOMIC DNA]</scope>
    <source>
        <strain evidence="3">DK1622</strain>
    </source>
</reference>
<proteinExistence type="predicted"/>
<keyword evidence="1" id="KW-1133">Transmembrane helix</keyword>
<protein>
    <recommendedName>
        <fullName evidence="4">Phage holin family protein</fullName>
    </recommendedName>
</protein>
<organism evidence="2 3">
    <name type="scientific">Myxococcus xanthus (strain DK1622)</name>
    <dbReference type="NCBI Taxonomy" id="246197"/>
    <lineage>
        <taxon>Bacteria</taxon>
        <taxon>Pseudomonadati</taxon>
        <taxon>Myxococcota</taxon>
        <taxon>Myxococcia</taxon>
        <taxon>Myxococcales</taxon>
        <taxon>Cystobacterineae</taxon>
        <taxon>Myxococcaceae</taxon>
        <taxon>Myxococcus</taxon>
    </lineage>
</organism>
<evidence type="ECO:0000256" key="1">
    <source>
        <dbReference type="SAM" id="Phobius"/>
    </source>
</evidence>
<keyword evidence="1" id="KW-0812">Transmembrane</keyword>
<dbReference type="EMBL" id="CP000113">
    <property type="protein sequence ID" value="ABF91316.1"/>
    <property type="molecule type" value="Genomic_DNA"/>
</dbReference>
<dbReference type="HOGENOM" id="CLU_1892667_0_0_7"/>
<dbReference type="Proteomes" id="UP000002402">
    <property type="component" value="Chromosome"/>
</dbReference>
<dbReference type="EnsemblBacteria" id="ABF91316">
    <property type="protein sequence ID" value="ABF91316"/>
    <property type="gene ID" value="MXAN_6915"/>
</dbReference>
<keyword evidence="3" id="KW-1185">Reference proteome</keyword>
<evidence type="ECO:0000313" key="2">
    <source>
        <dbReference type="EMBL" id="ABF91316.1"/>
    </source>
</evidence>
<dbReference type="InterPro" id="IPR009937">
    <property type="entry name" value="Phage_holin_3_6"/>
</dbReference>
<keyword evidence="1" id="KW-0472">Membrane</keyword>